<protein>
    <submittedName>
        <fullName evidence="1">Histidine phosphatase family protein</fullName>
    </submittedName>
</protein>
<organism evidence="1 2">
    <name type="scientific">Fredinandcohnia quinoae</name>
    <dbReference type="NCBI Taxonomy" id="2918902"/>
    <lineage>
        <taxon>Bacteria</taxon>
        <taxon>Bacillati</taxon>
        <taxon>Bacillota</taxon>
        <taxon>Bacilli</taxon>
        <taxon>Bacillales</taxon>
        <taxon>Bacillaceae</taxon>
        <taxon>Fredinandcohnia</taxon>
    </lineage>
</organism>
<dbReference type="SUPFAM" id="SSF53254">
    <property type="entry name" value="Phosphoglycerate mutase-like"/>
    <property type="match status" value="1"/>
</dbReference>
<dbReference type="InterPro" id="IPR050275">
    <property type="entry name" value="PGM_Phosphatase"/>
</dbReference>
<reference evidence="1" key="1">
    <citation type="submission" date="2022-02" db="EMBL/GenBank/DDBJ databases">
        <title>Fredinandcohnia quinoae sp. nov. isolated from Chenopodium quinoa seeds.</title>
        <authorList>
            <person name="Saati-Santamaria Z."/>
            <person name="Flores-Felix J.D."/>
            <person name="Igual J.M."/>
            <person name="Velazquez E."/>
            <person name="Garcia-Fraile P."/>
            <person name="Martinez-Molina E."/>
        </authorList>
    </citation>
    <scope>NUCLEOTIDE SEQUENCE</scope>
    <source>
        <strain evidence="1">SECRCQ15</strain>
    </source>
</reference>
<accession>A0AAW5E1E8</accession>
<dbReference type="Gene3D" id="3.40.50.1240">
    <property type="entry name" value="Phosphoglycerate mutase-like"/>
    <property type="match status" value="1"/>
</dbReference>
<dbReference type="GO" id="GO:0005737">
    <property type="term" value="C:cytoplasm"/>
    <property type="evidence" value="ECO:0007669"/>
    <property type="project" value="TreeGrafter"/>
</dbReference>
<dbReference type="RefSeq" id="WP_240256355.1">
    <property type="nucleotide sequence ID" value="NZ_JAKTTI010000022.1"/>
</dbReference>
<dbReference type="PANTHER" id="PTHR48100">
    <property type="entry name" value="BROAD-SPECIFICITY PHOSPHATASE YOR283W-RELATED"/>
    <property type="match status" value="1"/>
</dbReference>
<gene>
    <name evidence="1" type="ORF">MJG50_13950</name>
</gene>
<dbReference type="AlphaFoldDB" id="A0AAW5E1E8"/>
<proteinExistence type="predicted"/>
<dbReference type="GO" id="GO:0016791">
    <property type="term" value="F:phosphatase activity"/>
    <property type="evidence" value="ECO:0007669"/>
    <property type="project" value="TreeGrafter"/>
</dbReference>
<dbReference type="CDD" id="cd07067">
    <property type="entry name" value="HP_PGM_like"/>
    <property type="match status" value="1"/>
</dbReference>
<comment type="caution">
    <text evidence="1">The sequence shown here is derived from an EMBL/GenBank/DDBJ whole genome shotgun (WGS) entry which is preliminary data.</text>
</comment>
<dbReference type="InterPro" id="IPR013078">
    <property type="entry name" value="His_Pase_superF_clade-1"/>
</dbReference>
<evidence type="ECO:0000313" key="1">
    <source>
        <dbReference type="EMBL" id="MCH1626438.1"/>
    </source>
</evidence>
<dbReference type="Proteomes" id="UP001431131">
    <property type="component" value="Unassembled WGS sequence"/>
</dbReference>
<keyword evidence="2" id="KW-1185">Reference proteome</keyword>
<dbReference type="SMART" id="SM00855">
    <property type="entry name" value="PGAM"/>
    <property type="match status" value="1"/>
</dbReference>
<dbReference type="EMBL" id="JAKTTI010000022">
    <property type="protein sequence ID" value="MCH1626438.1"/>
    <property type="molecule type" value="Genomic_DNA"/>
</dbReference>
<sequence>MGKNIYIIRHCQAEGQPAESPLTEQGYKQAIDLVAFFSKKKVERIISSPFLRAIQTIEPLAEKMNLEVVIDQRLSERILSTTQMPDWLERLEETYIDMDLKFEGGESSQEATERIVHVVDEILEGEYDNTIVVTHGGIMSLLLKSVDEEFGFKEWKKLSNPDVFILCFRNNEVTVERLWSEKIV</sequence>
<name>A0AAW5E1E8_9BACI</name>
<dbReference type="InterPro" id="IPR029033">
    <property type="entry name" value="His_PPase_superfam"/>
</dbReference>
<evidence type="ECO:0000313" key="2">
    <source>
        <dbReference type="Proteomes" id="UP001431131"/>
    </source>
</evidence>
<dbReference type="PANTHER" id="PTHR48100:SF1">
    <property type="entry name" value="HISTIDINE PHOSPHATASE FAMILY PROTEIN-RELATED"/>
    <property type="match status" value="1"/>
</dbReference>
<dbReference type="Pfam" id="PF00300">
    <property type="entry name" value="His_Phos_1"/>
    <property type="match status" value="1"/>
</dbReference>